<dbReference type="Pfam" id="PF01381">
    <property type="entry name" value="HTH_3"/>
    <property type="match status" value="1"/>
</dbReference>
<dbReference type="AlphaFoldDB" id="A0A6G8IHY2"/>
<dbReference type="SMART" id="SM00530">
    <property type="entry name" value="HTH_XRE"/>
    <property type="match status" value="1"/>
</dbReference>
<proteinExistence type="predicted"/>
<keyword evidence="4" id="KW-1185">Reference proteome</keyword>
<dbReference type="KEGG" id="hcz:G9Q37_10930"/>
<protein>
    <submittedName>
        <fullName evidence="3">Helix-turn-helix transcriptional regulator</fullName>
    </submittedName>
</protein>
<evidence type="ECO:0000259" key="2">
    <source>
        <dbReference type="PROSITE" id="PS50943"/>
    </source>
</evidence>
<dbReference type="CDD" id="cd00093">
    <property type="entry name" value="HTH_XRE"/>
    <property type="match status" value="1"/>
</dbReference>
<feature type="domain" description="HTH cro/C1-type" evidence="2">
    <location>
        <begin position="95"/>
        <end position="135"/>
    </location>
</feature>
<gene>
    <name evidence="3" type="ORF">G9Q37_10930</name>
</gene>
<evidence type="ECO:0000313" key="3">
    <source>
        <dbReference type="EMBL" id="QIM52626.1"/>
    </source>
</evidence>
<feature type="region of interest" description="Disordered" evidence="1">
    <location>
        <begin position="52"/>
        <end position="88"/>
    </location>
</feature>
<dbReference type="EMBL" id="CP049989">
    <property type="protein sequence ID" value="QIM52626.1"/>
    <property type="molecule type" value="Genomic_DNA"/>
</dbReference>
<dbReference type="SUPFAM" id="SSF47413">
    <property type="entry name" value="lambda repressor-like DNA-binding domains"/>
    <property type="match status" value="1"/>
</dbReference>
<dbReference type="RefSeq" id="WP_166227228.1">
    <property type="nucleotide sequence ID" value="NZ_CP049989.1"/>
</dbReference>
<dbReference type="InterPro" id="IPR001387">
    <property type="entry name" value="Cro/C1-type_HTH"/>
</dbReference>
<evidence type="ECO:0000313" key="4">
    <source>
        <dbReference type="Proteomes" id="UP000503162"/>
    </source>
</evidence>
<dbReference type="InterPro" id="IPR010982">
    <property type="entry name" value="Lambda_DNA-bd_dom_sf"/>
</dbReference>
<sequence>MPNLADTLKAEIARVARKELKGEVQFLRKAVAHHRSEIAALKREIKALQSNGRQLGRRLQQAPAAAPQPAPADAAPRRRGRQPAPYSAEAFAATRRRLGLTQAQMAQLLGVSPLSIYKWESGQVMPRAAQLAKIAGLKKMGVREARRRLAEAA</sequence>
<evidence type="ECO:0000256" key="1">
    <source>
        <dbReference type="SAM" id="MobiDB-lite"/>
    </source>
</evidence>
<reference evidence="3 4" key="1">
    <citation type="submission" date="2020-03" db="EMBL/GenBank/DDBJ databases">
        <title>Hydrogenophaga sp. nov. isolated from cyanobacterial mat.</title>
        <authorList>
            <person name="Thorat V."/>
            <person name="Kirdat K."/>
            <person name="Tiwarekar B."/>
            <person name="Costa E.D."/>
            <person name="Yadav A."/>
        </authorList>
    </citation>
    <scope>NUCLEOTIDE SEQUENCE [LARGE SCALE GENOMIC DNA]</scope>
    <source>
        <strain evidence="3 4">BA0156</strain>
    </source>
</reference>
<dbReference type="Proteomes" id="UP000503162">
    <property type="component" value="Chromosome"/>
</dbReference>
<organism evidence="3 4">
    <name type="scientific">Hydrogenophaga crocea</name>
    <dbReference type="NCBI Taxonomy" id="2716225"/>
    <lineage>
        <taxon>Bacteria</taxon>
        <taxon>Pseudomonadati</taxon>
        <taxon>Pseudomonadota</taxon>
        <taxon>Betaproteobacteria</taxon>
        <taxon>Burkholderiales</taxon>
        <taxon>Comamonadaceae</taxon>
        <taxon>Hydrogenophaga</taxon>
    </lineage>
</organism>
<dbReference type="GO" id="GO:0003677">
    <property type="term" value="F:DNA binding"/>
    <property type="evidence" value="ECO:0007669"/>
    <property type="project" value="InterPro"/>
</dbReference>
<accession>A0A6G8IHY2</accession>
<dbReference type="Gene3D" id="1.10.260.40">
    <property type="entry name" value="lambda repressor-like DNA-binding domains"/>
    <property type="match status" value="1"/>
</dbReference>
<feature type="compositionally biased region" description="Low complexity" evidence="1">
    <location>
        <begin position="53"/>
        <end position="74"/>
    </location>
</feature>
<dbReference type="PROSITE" id="PS50943">
    <property type="entry name" value="HTH_CROC1"/>
    <property type="match status" value="1"/>
</dbReference>
<name>A0A6G8IHY2_9BURK</name>